<proteinExistence type="predicted"/>
<feature type="non-terminal residue" evidence="2">
    <location>
        <position position="1"/>
    </location>
</feature>
<evidence type="ECO:0000313" key="3">
    <source>
        <dbReference type="Proteomes" id="UP000053676"/>
    </source>
</evidence>
<evidence type="ECO:0000313" key="2">
    <source>
        <dbReference type="EMBL" id="ETN72302.1"/>
    </source>
</evidence>
<protein>
    <submittedName>
        <fullName evidence="2">Uncharacterized protein</fullName>
    </submittedName>
</protein>
<dbReference type="Proteomes" id="UP000053676">
    <property type="component" value="Unassembled WGS sequence"/>
</dbReference>
<reference evidence="3" key="1">
    <citation type="journal article" date="2014" name="Nat. Genet.">
        <title>Genome of the human hookworm Necator americanus.</title>
        <authorList>
            <person name="Tang Y.T."/>
            <person name="Gao X."/>
            <person name="Rosa B.A."/>
            <person name="Abubucker S."/>
            <person name="Hallsworth-Pepin K."/>
            <person name="Martin J."/>
            <person name="Tyagi R."/>
            <person name="Heizer E."/>
            <person name="Zhang X."/>
            <person name="Bhonagiri-Palsikar V."/>
            <person name="Minx P."/>
            <person name="Warren W.C."/>
            <person name="Wang Q."/>
            <person name="Zhan B."/>
            <person name="Hotez P.J."/>
            <person name="Sternberg P.W."/>
            <person name="Dougall A."/>
            <person name="Gaze S.T."/>
            <person name="Mulvenna J."/>
            <person name="Sotillo J."/>
            <person name="Ranganathan S."/>
            <person name="Rabelo E.M."/>
            <person name="Wilson R.K."/>
            <person name="Felgner P.L."/>
            <person name="Bethony J."/>
            <person name="Hawdon J.M."/>
            <person name="Gasser R.B."/>
            <person name="Loukas A."/>
            <person name="Mitreva M."/>
        </authorList>
    </citation>
    <scope>NUCLEOTIDE SEQUENCE [LARGE SCALE GENOMIC DNA]</scope>
</reference>
<feature type="compositionally biased region" description="Basic residues" evidence="1">
    <location>
        <begin position="64"/>
        <end position="73"/>
    </location>
</feature>
<feature type="region of interest" description="Disordered" evidence="1">
    <location>
        <begin position="89"/>
        <end position="141"/>
    </location>
</feature>
<sequence length="166" mass="19360">EQSTARSPQCKPIVVVWTVIGSSYCTYVTPPVQGLWPTCGTENHTSTKAFKERRKWKFTELYKKKGKTRKKTSKQPVSKNLENCMFKAKNKLQNNVQQKQKKKSVKKDQSASKNVEKEEPKEESKEVIPANKSPKEDLEENYEKVNKEVEVSEVHDWMLRFMLTYT</sequence>
<keyword evidence="3" id="KW-1185">Reference proteome</keyword>
<feature type="region of interest" description="Disordered" evidence="1">
    <location>
        <begin position="64"/>
        <end position="83"/>
    </location>
</feature>
<name>W2SUE1_NECAM</name>
<evidence type="ECO:0000256" key="1">
    <source>
        <dbReference type="SAM" id="MobiDB-lite"/>
    </source>
</evidence>
<dbReference type="KEGG" id="nai:NECAME_04479"/>
<dbReference type="AlphaFoldDB" id="W2SUE1"/>
<accession>W2SUE1</accession>
<organism evidence="2 3">
    <name type="scientific">Necator americanus</name>
    <name type="common">Human hookworm</name>
    <dbReference type="NCBI Taxonomy" id="51031"/>
    <lineage>
        <taxon>Eukaryota</taxon>
        <taxon>Metazoa</taxon>
        <taxon>Ecdysozoa</taxon>
        <taxon>Nematoda</taxon>
        <taxon>Chromadorea</taxon>
        <taxon>Rhabditida</taxon>
        <taxon>Rhabditina</taxon>
        <taxon>Rhabditomorpha</taxon>
        <taxon>Strongyloidea</taxon>
        <taxon>Ancylostomatidae</taxon>
        <taxon>Bunostominae</taxon>
        <taxon>Necator</taxon>
    </lineage>
</organism>
<gene>
    <name evidence="2" type="ORF">NECAME_04479</name>
</gene>
<feature type="compositionally biased region" description="Basic and acidic residues" evidence="1">
    <location>
        <begin position="106"/>
        <end position="126"/>
    </location>
</feature>
<dbReference type="EMBL" id="KI664816">
    <property type="protein sequence ID" value="ETN72302.1"/>
    <property type="molecule type" value="Genomic_DNA"/>
</dbReference>